<reference evidence="1 2" key="1">
    <citation type="submission" date="2020-12" db="EMBL/GenBank/DDBJ databases">
        <title>FDA dAtabase for Regulatory Grade micrObial Sequences (FDA-ARGOS): Supporting development and validation of Infectious Disease Dx tests.</title>
        <authorList>
            <person name="Sproer C."/>
            <person name="Gronow S."/>
            <person name="Severitt S."/>
            <person name="Schroder I."/>
            <person name="Tallon L."/>
            <person name="Sadzewicz L."/>
            <person name="Zhao X."/>
            <person name="Boylan J."/>
            <person name="Ott S."/>
            <person name="Bowen H."/>
            <person name="Vavikolanu K."/>
            <person name="Mehta A."/>
            <person name="Aluvathingal J."/>
            <person name="Nadendla S."/>
            <person name="Lowell S."/>
            <person name="Myers T."/>
            <person name="Yan Y."/>
            <person name="Sichtig H."/>
        </authorList>
    </citation>
    <scope>NUCLEOTIDE SEQUENCE [LARGE SCALE GENOMIC DNA]</scope>
    <source>
        <strain evidence="1 2">FDAARGOS_990</strain>
    </source>
</reference>
<dbReference type="CDD" id="cd02603">
    <property type="entry name" value="HAD_sEH-N_like"/>
    <property type="match status" value="1"/>
</dbReference>
<protein>
    <submittedName>
        <fullName evidence="1">HAD family phosphatase</fullName>
    </submittedName>
</protein>
<dbReference type="Pfam" id="PF00702">
    <property type="entry name" value="Hydrolase"/>
    <property type="match status" value="1"/>
</dbReference>
<evidence type="ECO:0000313" key="2">
    <source>
        <dbReference type="Proteomes" id="UP000595374"/>
    </source>
</evidence>
<dbReference type="PANTHER" id="PTHR43611:SF3">
    <property type="entry name" value="FLAVIN MONONUCLEOTIDE HYDROLASE 1, CHLOROPLATIC"/>
    <property type="match status" value="1"/>
</dbReference>
<dbReference type="Gene3D" id="1.10.150.240">
    <property type="entry name" value="Putative phosphatase, domain 2"/>
    <property type="match status" value="1"/>
</dbReference>
<dbReference type="InterPro" id="IPR006439">
    <property type="entry name" value="HAD-SF_hydro_IA"/>
</dbReference>
<sequence length="224" mass="23610">MTEASHDPIPAGDSGTGVAVPTTVVFDLGQVLVGWDQSGPLADRMSRAEWDAFAAEADFAALNVSADNGATIAEVVERASATDPRHGEIVATYYERFDRSLTGPIPGMAEIVADLGAEGVRLLGLSNWSAETVHFAPVAAPAISELEDIVVSGREKLIKPDPAIFRLLLDRFDLDPARTVFVDDLAANVEAARGLGLIGIVFTGAQDLRADLERLGLLGARSST</sequence>
<accession>A0A7T4DK17</accession>
<name>A0A7T4DK17_9MICO</name>
<proteinExistence type="predicted"/>
<dbReference type="Gene3D" id="3.40.50.1000">
    <property type="entry name" value="HAD superfamily/HAD-like"/>
    <property type="match status" value="1"/>
</dbReference>
<dbReference type="EMBL" id="CP065989">
    <property type="protein sequence ID" value="QQB15021.1"/>
    <property type="molecule type" value="Genomic_DNA"/>
</dbReference>
<dbReference type="InterPro" id="IPR036412">
    <property type="entry name" value="HAD-like_sf"/>
</dbReference>
<evidence type="ECO:0000313" key="1">
    <source>
        <dbReference type="EMBL" id="QQB15021.1"/>
    </source>
</evidence>
<dbReference type="RefSeq" id="WP_198500052.1">
    <property type="nucleotide sequence ID" value="NZ_CP065989.1"/>
</dbReference>
<dbReference type="AlphaFoldDB" id="A0A7T4DK17"/>
<gene>
    <name evidence="1" type="ORF">I6H47_03380</name>
</gene>
<organism evidence="1 2">
    <name type="scientific">Brevibacterium casei</name>
    <dbReference type="NCBI Taxonomy" id="33889"/>
    <lineage>
        <taxon>Bacteria</taxon>
        <taxon>Bacillati</taxon>
        <taxon>Actinomycetota</taxon>
        <taxon>Actinomycetes</taxon>
        <taxon>Micrococcales</taxon>
        <taxon>Brevibacteriaceae</taxon>
        <taxon>Brevibacterium</taxon>
    </lineage>
</organism>
<dbReference type="InterPro" id="IPR023198">
    <property type="entry name" value="PGP-like_dom2"/>
</dbReference>
<dbReference type="PANTHER" id="PTHR43611">
    <property type="entry name" value="ALPHA-D-GLUCOSE 1-PHOSPHATE PHOSPHATASE"/>
    <property type="match status" value="1"/>
</dbReference>
<dbReference type="NCBIfam" id="TIGR01509">
    <property type="entry name" value="HAD-SF-IA-v3"/>
    <property type="match status" value="1"/>
</dbReference>
<dbReference type="InterPro" id="IPR023214">
    <property type="entry name" value="HAD_sf"/>
</dbReference>
<dbReference type="PRINTS" id="PR00413">
    <property type="entry name" value="HADHALOGNASE"/>
</dbReference>
<dbReference type="Proteomes" id="UP000595374">
    <property type="component" value="Chromosome"/>
</dbReference>
<dbReference type="SUPFAM" id="SSF56784">
    <property type="entry name" value="HAD-like"/>
    <property type="match status" value="1"/>
</dbReference>